<dbReference type="EMBL" id="JBHUKU010000017">
    <property type="protein sequence ID" value="MFD2462528.1"/>
    <property type="molecule type" value="Genomic_DNA"/>
</dbReference>
<organism evidence="3 4">
    <name type="scientific">Amycolatopsis samaneae</name>
    <dbReference type="NCBI Taxonomy" id="664691"/>
    <lineage>
        <taxon>Bacteria</taxon>
        <taxon>Bacillati</taxon>
        <taxon>Actinomycetota</taxon>
        <taxon>Actinomycetes</taxon>
        <taxon>Pseudonocardiales</taxon>
        <taxon>Pseudonocardiaceae</taxon>
        <taxon>Amycolatopsis</taxon>
    </lineage>
</organism>
<dbReference type="Proteomes" id="UP001597419">
    <property type="component" value="Unassembled WGS sequence"/>
</dbReference>
<dbReference type="Pfam" id="PF11203">
    <property type="entry name" value="EccE"/>
    <property type="match status" value="1"/>
</dbReference>
<evidence type="ECO:0000259" key="2">
    <source>
        <dbReference type="Pfam" id="PF11203"/>
    </source>
</evidence>
<reference evidence="4" key="1">
    <citation type="journal article" date="2019" name="Int. J. Syst. Evol. Microbiol.">
        <title>The Global Catalogue of Microorganisms (GCM) 10K type strain sequencing project: providing services to taxonomists for standard genome sequencing and annotation.</title>
        <authorList>
            <consortium name="The Broad Institute Genomics Platform"/>
            <consortium name="The Broad Institute Genome Sequencing Center for Infectious Disease"/>
            <person name="Wu L."/>
            <person name="Ma J."/>
        </authorList>
    </citation>
    <scope>NUCLEOTIDE SEQUENCE [LARGE SCALE GENOMIC DNA]</scope>
    <source>
        <strain evidence="4">CGMCC 4.7643</strain>
    </source>
</reference>
<evidence type="ECO:0000256" key="1">
    <source>
        <dbReference type="SAM" id="MobiDB-lite"/>
    </source>
</evidence>
<evidence type="ECO:0000313" key="4">
    <source>
        <dbReference type="Proteomes" id="UP001597419"/>
    </source>
</evidence>
<feature type="compositionally biased region" description="Pro residues" evidence="1">
    <location>
        <begin position="16"/>
        <end position="28"/>
    </location>
</feature>
<evidence type="ECO:0000313" key="3">
    <source>
        <dbReference type="EMBL" id="MFD2462528.1"/>
    </source>
</evidence>
<keyword evidence="4" id="KW-1185">Reference proteome</keyword>
<dbReference type="RefSeq" id="WP_345403489.1">
    <property type="nucleotide sequence ID" value="NZ_BAABHG010000015.1"/>
</dbReference>
<feature type="compositionally biased region" description="Low complexity" evidence="1">
    <location>
        <begin position="1"/>
        <end position="15"/>
    </location>
</feature>
<sequence>MSADAVAAAPAETAPATPPGAHRPPPRSGPAGSAPLPWLLPIRPLQAAVWEIAGIAVLVVFALPGVAQPVRITVASVAAVLVAVTSVRFAGKHAAGWALTWLGYRLRRHDDRRDSPDPLHVIAGPVRVRQHVDRAGNRFGVAEIDDGWSAIVRLTPGPGTPSPEALVDILRDRFRDAAIPLSSAQLLTWAVPREDGPVLRVRWLTVRYRPEEAPIAALARGGGELGALRSTACAALGLMGALAEAGYVSTVLEAGELAKELRVALGVRREPDSPEIPAADGWGAWQWGESAQACFTPRSARGLARTLDFSATGAAFTATSYTLRRTPGGRERADVTIRVGARPGSPVPSLTGVSAVPLYGRHASAVRRTLPLALEH</sequence>
<protein>
    <submittedName>
        <fullName evidence="3">Type VII secretion protein EccE</fullName>
    </submittedName>
</protein>
<proteinExistence type="predicted"/>
<accession>A0ABW5GNS2</accession>
<feature type="region of interest" description="Disordered" evidence="1">
    <location>
        <begin position="1"/>
        <end position="32"/>
    </location>
</feature>
<name>A0ABW5GNS2_9PSEU</name>
<feature type="domain" description="Type VII secretion system protein EccE" evidence="2">
    <location>
        <begin position="199"/>
        <end position="295"/>
    </location>
</feature>
<gene>
    <name evidence="3" type="ORF">ACFSYJ_28230</name>
</gene>
<dbReference type="InterPro" id="IPR050051">
    <property type="entry name" value="EccE_dom"/>
</dbReference>
<comment type="caution">
    <text evidence="3">The sequence shown here is derived from an EMBL/GenBank/DDBJ whole genome shotgun (WGS) entry which is preliminary data.</text>
</comment>